<dbReference type="RefSeq" id="WP_272735751.1">
    <property type="nucleotide sequence ID" value="NZ_CP116942.1"/>
</dbReference>
<keyword evidence="1" id="KW-0238">DNA-binding</keyword>
<dbReference type="PRINTS" id="PR00040">
    <property type="entry name" value="HTHMERR"/>
</dbReference>
<dbReference type="InterPro" id="IPR000551">
    <property type="entry name" value="MerR-type_HTH_dom"/>
</dbReference>
<evidence type="ECO:0000313" key="5">
    <source>
        <dbReference type="Proteomes" id="UP001216390"/>
    </source>
</evidence>
<dbReference type="EMBL" id="CP116942">
    <property type="protein sequence ID" value="WCO66227.1"/>
    <property type="molecule type" value="Genomic_DNA"/>
</dbReference>
<dbReference type="SUPFAM" id="SSF46955">
    <property type="entry name" value="Putative DNA-binding domain"/>
    <property type="match status" value="1"/>
</dbReference>
<feature type="domain" description="HTH merR-type" evidence="3">
    <location>
        <begin position="6"/>
        <end position="75"/>
    </location>
</feature>
<dbReference type="InterPro" id="IPR009061">
    <property type="entry name" value="DNA-bd_dom_put_sf"/>
</dbReference>
<organism evidence="4 5">
    <name type="scientific">Iamia majanohamensis</name>
    <dbReference type="NCBI Taxonomy" id="467976"/>
    <lineage>
        <taxon>Bacteria</taxon>
        <taxon>Bacillati</taxon>
        <taxon>Actinomycetota</taxon>
        <taxon>Acidimicrobiia</taxon>
        <taxon>Acidimicrobiales</taxon>
        <taxon>Iamiaceae</taxon>
        <taxon>Iamia</taxon>
    </lineage>
</organism>
<dbReference type="PANTHER" id="PTHR30204">
    <property type="entry name" value="REDOX-CYCLING DRUG-SENSING TRANSCRIPTIONAL ACTIVATOR SOXR"/>
    <property type="match status" value="1"/>
</dbReference>
<dbReference type="AlphaFoldDB" id="A0AAE9YC89"/>
<dbReference type="InterPro" id="IPR047057">
    <property type="entry name" value="MerR_fam"/>
</dbReference>
<dbReference type="GO" id="GO:0003700">
    <property type="term" value="F:DNA-binding transcription factor activity"/>
    <property type="evidence" value="ECO:0007669"/>
    <property type="project" value="InterPro"/>
</dbReference>
<sequence>MSDEQMHQIGEVADTVGLSLRTIRHYEEVDLVPPSGRTAGGFRLYTDDDIERLRLVKHMKPLDFSLDEMRTVLELRDTLADGTPDDSVRERLVMYAALAEERCRNLRAQLENAEAMAAMLRREAGRRPATGPARRRR</sequence>
<feature type="coiled-coil region" evidence="2">
    <location>
        <begin position="96"/>
        <end position="123"/>
    </location>
</feature>
<dbReference type="PROSITE" id="PS00552">
    <property type="entry name" value="HTH_MERR_1"/>
    <property type="match status" value="1"/>
</dbReference>
<evidence type="ECO:0000313" key="4">
    <source>
        <dbReference type="EMBL" id="WCO66227.1"/>
    </source>
</evidence>
<evidence type="ECO:0000256" key="2">
    <source>
        <dbReference type="SAM" id="Coils"/>
    </source>
</evidence>
<dbReference type="Pfam" id="PF13411">
    <property type="entry name" value="MerR_1"/>
    <property type="match status" value="1"/>
</dbReference>
<dbReference type="SMART" id="SM00422">
    <property type="entry name" value="HTH_MERR"/>
    <property type="match status" value="1"/>
</dbReference>
<name>A0AAE9YC89_9ACTN</name>
<keyword evidence="5" id="KW-1185">Reference proteome</keyword>
<reference evidence="4" key="1">
    <citation type="submission" date="2023-01" db="EMBL/GenBank/DDBJ databases">
        <title>The diversity of Class Acidimicrobiia in South China Sea sediment environments and the proposal of Iamia marina sp. nov., a novel species of the genus Iamia.</title>
        <authorList>
            <person name="He Y."/>
            <person name="Tian X."/>
        </authorList>
    </citation>
    <scope>NUCLEOTIDE SEQUENCE</scope>
    <source>
        <strain evidence="4">DSM 19957</strain>
    </source>
</reference>
<dbReference type="PANTHER" id="PTHR30204:SF93">
    <property type="entry name" value="HTH MERR-TYPE DOMAIN-CONTAINING PROTEIN"/>
    <property type="match status" value="1"/>
</dbReference>
<dbReference type="Gene3D" id="1.10.1660.10">
    <property type="match status" value="1"/>
</dbReference>
<keyword evidence="2" id="KW-0175">Coiled coil</keyword>
<accession>A0AAE9YC89</accession>
<protein>
    <submittedName>
        <fullName evidence="4">MerR family transcriptional regulator</fullName>
    </submittedName>
</protein>
<dbReference type="PROSITE" id="PS50937">
    <property type="entry name" value="HTH_MERR_2"/>
    <property type="match status" value="1"/>
</dbReference>
<proteinExistence type="predicted"/>
<dbReference type="GO" id="GO:0003677">
    <property type="term" value="F:DNA binding"/>
    <property type="evidence" value="ECO:0007669"/>
    <property type="project" value="UniProtKB-KW"/>
</dbReference>
<dbReference type="Proteomes" id="UP001216390">
    <property type="component" value="Chromosome"/>
</dbReference>
<dbReference type="KEGG" id="ima:PO878_17125"/>
<gene>
    <name evidence="4" type="ORF">PO878_17125</name>
</gene>
<evidence type="ECO:0000256" key="1">
    <source>
        <dbReference type="ARBA" id="ARBA00023125"/>
    </source>
</evidence>
<evidence type="ECO:0000259" key="3">
    <source>
        <dbReference type="PROSITE" id="PS50937"/>
    </source>
</evidence>